<feature type="region of interest" description="Disordered" evidence="1">
    <location>
        <begin position="112"/>
        <end position="133"/>
    </location>
</feature>
<evidence type="ECO:0000313" key="3">
    <source>
        <dbReference type="Proteomes" id="UP000076532"/>
    </source>
</evidence>
<protein>
    <submittedName>
        <fullName evidence="2">Uncharacterized protein</fullName>
    </submittedName>
</protein>
<keyword evidence="3" id="KW-1185">Reference proteome</keyword>
<dbReference type="EMBL" id="KV417495">
    <property type="protein sequence ID" value="KZP30223.1"/>
    <property type="molecule type" value="Genomic_DNA"/>
</dbReference>
<accession>A0A166T655</accession>
<organism evidence="2 3">
    <name type="scientific">Athelia psychrophila</name>
    <dbReference type="NCBI Taxonomy" id="1759441"/>
    <lineage>
        <taxon>Eukaryota</taxon>
        <taxon>Fungi</taxon>
        <taxon>Dikarya</taxon>
        <taxon>Basidiomycota</taxon>
        <taxon>Agaricomycotina</taxon>
        <taxon>Agaricomycetes</taxon>
        <taxon>Agaricomycetidae</taxon>
        <taxon>Atheliales</taxon>
        <taxon>Atheliaceae</taxon>
        <taxon>Athelia</taxon>
    </lineage>
</organism>
<evidence type="ECO:0000313" key="2">
    <source>
        <dbReference type="EMBL" id="KZP30223.1"/>
    </source>
</evidence>
<dbReference type="AlphaFoldDB" id="A0A166T655"/>
<gene>
    <name evidence="2" type="ORF">FIBSPDRAFT_884475</name>
</gene>
<name>A0A166T655_9AGAM</name>
<feature type="region of interest" description="Disordered" evidence="1">
    <location>
        <begin position="1"/>
        <end position="23"/>
    </location>
</feature>
<proteinExistence type="predicted"/>
<dbReference type="Proteomes" id="UP000076532">
    <property type="component" value="Unassembled WGS sequence"/>
</dbReference>
<sequence length="482" mass="51651">MAGHENIAQIEEADQDGEGRCNENGLEWAATPMMQELLSSTETDLRAIDAGIADFATTTEPAVTPTNTVLITTLSTTLNGPDTTLSTTTNSPITTLFSTTNPVTTSAELPVPVLTPGSNFQDNDSDGEETPVTKPWHLSTQCSWSSSVVALDIDNSIDFIIDTDTTLQQLIASVPPPPLEHPKLKITPAASTLVGTFSRPGFIPGCHDRPESSIPPPPPIFQSLLPALTTGKVTHPAPRQLQLSVPVGATPNYLIWTATECQAFKWLVSDAEGWGGLGVDCQAAYGDIESSFFPPPSEITEWMRPVVRPWQNISIGDVDSFAVQYHRWWQVQQPTEYSQCIAPTLPIPPPSMDWTVLQRPATDASTSWRAAAQDFYLAMQWTSTTTNTTVVPLGPFSFPPLSTQHPVPPNPGISMPISSGLAAAVGKSSFNELVAVPAILPAKSKATTKSKASKPPLQVLSTTMMGICTGTHSMSALKNLVQ</sequence>
<reference evidence="2 3" key="1">
    <citation type="journal article" date="2016" name="Mol. Biol. Evol.">
        <title>Comparative Genomics of Early-Diverging Mushroom-Forming Fungi Provides Insights into the Origins of Lignocellulose Decay Capabilities.</title>
        <authorList>
            <person name="Nagy L.G."/>
            <person name="Riley R."/>
            <person name="Tritt A."/>
            <person name="Adam C."/>
            <person name="Daum C."/>
            <person name="Floudas D."/>
            <person name="Sun H."/>
            <person name="Yadav J.S."/>
            <person name="Pangilinan J."/>
            <person name="Larsson K.H."/>
            <person name="Matsuura K."/>
            <person name="Barry K."/>
            <person name="Labutti K."/>
            <person name="Kuo R."/>
            <person name="Ohm R.A."/>
            <person name="Bhattacharya S.S."/>
            <person name="Shirouzu T."/>
            <person name="Yoshinaga Y."/>
            <person name="Martin F.M."/>
            <person name="Grigoriev I.V."/>
            <person name="Hibbett D.S."/>
        </authorList>
    </citation>
    <scope>NUCLEOTIDE SEQUENCE [LARGE SCALE GENOMIC DNA]</scope>
    <source>
        <strain evidence="2 3">CBS 109695</strain>
    </source>
</reference>
<evidence type="ECO:0000256" key="1">
    <source>
        <dbReference type="SAM" id="MobiDB-lite"/>
    </source>
</evidence>